<accession>A0ACC0BTY9</accession>
<evidence type="ECO:0000313" key="2">
    <source>
        <dbReference type="Proteomes" id="UP001060085"/>
    </source>
</evidence>
<protein>
    <submittedName>
        <fullName evidence="1">Uncharacterized protein</fullName>
    </submittedName>
</protein>
<reference evidence="2" key="1">
    <citation type="journal article" date="2023" name="Nat. Plants">
        <title>Single-cell RNA sequencing provides a high-resolution roadmap for understanding the multicellular compartmentation of specialized metabolism.</title>
        <authorList>
            <person name="Sun S."/>
            <person name="Shen X."/>
            <person name="Li Y."/>
            <person name="Li Y."/>
            <person name="Wang S."/>
            <person name="Li R."/>
            <person name="Zhang H."/>
            <person name="Shen G."/>
            <person name="Guo B."/>
            <person name="Wei J."/>
            <person name="Xu J."/>
            <person name="St-Pierre B."/>
            <person name="Chen S."/>
            <person name="Sun C."/>
        </authorList>
    </citation>
    <scope>NUCLEOTIDE SEQUENCE [LARGE SCALE GENOMIC DNA]</scope>
</reference>
<gene>
    <name evidence="1" type="ORF">M9H77_06953</name>
</gene>
<dbReference type="EMBL" id="CM044702">
    <property type="protein sequence ID" value="KAI5676003.1"/>
    <property type="molecule type" value="Genomic_DNA"/>
</dbReference>
<sequence length="216" mass="24203">MEFESDLKPPCQHYLPLTIGQGLPSTVGLCLADACHPRYLSATVGQPTLCGVENKEERTPRVESKGKILEKELLDLQEETTMSFSLYLSPLYYNILFKELKLLLGSHSSYVSICGNSCVIFLDGNLRLPVHCMNKWLSSCIHNEKQLVGIETKDELSCYDIKLLYDDLLFDALVIMLYLLVLLCGTRFISSLDLLVIVGMTNDLVGYVVLVVVIFS</sequence>
<keyword evidence="2" id="KW-1185">Reference proteome</keyword>
<organism evidence="1 2">
    <name type="scientific">Catharanthus roseus</name>
    <name type="common">Madagascar periwinkle</name>
    <name type="synonym">Vinca rosea</name>
    <dbReference type="NCBI Taxonomy" id="4058"/>
    <lineage>
        <taxon>Eukaryota</taxon>
        <taxon>Viridiplantae</taxon>
        <taxon>Streptophyta</taxon>
        <taxon>Embryophyta</taxon>
        <taxon>Tracheophyta</taxon>
        <taxon>Spermatophyta</taxon>
        <taxon>Magnoliopsida</taxon>
        <taxon>eudicotyledons</taxon>
        <taxon>Gunneridae</taxon>
        <taxon>Pentapetalae</taxon>
        <taxon>asterids</taxon>
        <taxon>lamiids</taxon>
        <taxon>Gentianales</taxon>
        <taxon>Apocynaceae</taxon>
        <taxon>Rauvolfioideae</taxon>
        <taxon>Vinceae</taxon>
        <taxon>Catharanthinae</taxon>
        <taxon>Catharanthus</taxon>
    </lineage>
</organism>
<dbReference type="Proteomes" id="UP001060085">
    <property type="component" value="Linkage Group LG02"/>
</dbReference>
<proteinExistence type="predicted"/>
<evidence type="ECO:0000313" key="1">
    <source>
        <dbReference type="EMBL" id="KAI5676003.1"/>
    </source>
</evidence>
<comment type="caution">
    <text evidence="1">The sequence shown here is derived from an EMBL/GenBank/DDBJ whole genome shotgun (WGS) entry which is preliminary data.</text>
</comment>
<name>A0ACC0BTY9_CATRO</name>